<evidence type="ECO:0000313" key="3">
    <source>
        <dbReference type="Proteomes" id="UP000800035"/>
    </source>
</evidence>
<dbReference type="AlphaFoldDB" id="A0A6A5U450"/>
<protein>
    <submittedName>
        <fullName evidence="2">Uncharacterized protein</fullName>
    </submittedName>
</protein>
<sequence>MISTKLLLALVPGVLSTRVLIFPEPGCQGQSYSIFVPGNTCLNSLPAFKSYMEDGYGSKGERIAFYDSTGCNGFIYDTWSYGGDYFQSKKCYTLRDHASNGQSTGLSIGQKS</sequence>
<feature type="signal peptide" evidence="1">
    <location>
        <begin position="1"/>
        <end position="16"/>
    </location>
</feature>
<evidence type="ECO:0000313" key="2">
    <source>
        <dbReference type="EMBL" id="KAF1959110.1"/>
    </source>
</evidence>
<name>A0A6A5U450_9PLEO</name>
<dbReference type="Proteomes" id="UP000800035">
    <property type="component" value="Unassembled WGS sequence"/>
</dbReference>
<accession>A0A6A5U450</accession>
<evidence type="ECO:0000256" key="1">
    <source>
        <dbReference type="SAM" id="SignalP"/>
    </source>
</evidence>
<dbReference type="OrthoDB" id="4398204at2759"/>
<dbReference type="EMBL" id="ML976985">
    <property type="protein sequence ID" value="KAF1959110.1"/>
    <property type="molecule type" value="Genomic_DNA"/>
</dbReference>
<gene>
    <name evidence="2" type="ORF">CC80DRAFT_533330</name>
</gene>
<keyword evidence="3" id="KW-1185">Reference proteome</keyword>
<proteinExistence type="predicted"/>
<reference evidence="2" key="1">
    <citation type="journal article" date="2020" name="Stud. Mycol.">
        <title>101 Dothideomycetes genomes: a test case for predicting lifestyles and emergence of pathogens.</title>
        <authorList>
            <person name="Haridas S."/>
            <person name="Albert R."/>
            <person name="Binder M."/>
            <person name="Bloem J."/>
            <person name="Labutti K."/>
            <person name="Salamov A."/>
            <person name="Andreopoulos B."/>
            <person name="Baker S."/>
            <person name="Barry K."/>
            <person name="Bills G."/>
            <person name="Bluhm B."/>
            <person name="Cannon C."/>
            <person name="Castanera R."/>
            <person name="Culley D."/>
            <person name="Daum C."/>
            <person name="Ezra D."/>
            <person name="Gonzalez J."/>
            <person name="Henrissat B."/>
            <person name="Kuo A."/>
            <person name="Liang C."/>
            <person name="Lipzen A."/>
            <person name="Lutzoni F."/>
            <person name="Magnuson J."/>
            <person name="Mondo S."/>
            <person name="Nolan M."/>
            <person name="Ohm R."/>
            <person name="Pangilinan J."/>
            <person name="Park H.-J."/>
            <person name="Ramirez L."/>
            <person name="Alfaro M."/>
            <person name="Sun H."/>
            <person name="Tritt A."/>
            <person name="Yoshinaga Y."/>
            <person name="Zwiers L.-H."/>
            <person name="Turgeon B."/>
            <person name="Goodwin S."/>
            <person name="Spatafora J."/>
            <person name="Crous P."/>
            <person name="Grigoriev I."/>
        </authorList>
    </citation>
    <scope>NUCLEOTIDE SEQUENCE</scope>
    <source>
        <strain evidence="2">CBS 675.92</strain>
    </source>
</reference>
<feature type="chain" id="PRO_5025638864" evidence="1">
    <location>
        <begin position="17"/>
        <end position="112"/>
    </location>
</feature>
<organism evidence="2 3">
    <name type="scientific">Byssothecium circinans</name>
    <dbReference type="NCBI Taxonomy" id="147558"/>
    <lineage>
        <taxon>Eukaryota</taxon>
        <taxon>Fungi</taxon>
        <taxon>Dikarya</taxon>
        <taxon>Ascomycota</taxon>
        <taxon>Pezizomycotina</taxon>
        <taxon>Dothideomycetes</taxon>
        <taxon>Pleosporomycetidae</taxon>
        <taxon>Pleosporales</taxon>
        <taxon>Massarineae</taxon>
        <taxon>Massarinaceae</taxon>
        <taxon>Byssothecium</taxon>
    </lineage>
</organism>
<keyword evidence="1" id="KW-0732">Signal</keyword>